<sequence>MVDLKGGLCGVINVNKIRKIIFRSELYRLYRADQLMRQPEVILRTDDSMQVIMDKFASCDAGTLPVLSPEDTFVGFVSRSRLYASYRQVMKDFSEE</sequence>
<evidence type="ECO:0000259" key="1">
    <source>
        <dbReference type="Pfam" id="PF00571"/>
    </source>
</evidence>
<organism evidence="2">
    <name type="scientific">gut metagenome</name>
    <dbReference type="NCBI Taxonomy" id="749906"/>
    <lineage>
        <taxon>unclassified sequences</taxon>
        <taxon>metagenomes</taxon>
        <taxon>organismal metagenomes</taxon>
    </lineage>
</organism>
<dbReference type="InterPro" id="IPR000644">
    <property type="entry name" value="CBS_dom"/>
</dbReference>
<accession>J9F4N1</accession>
<evidence type="ECO:0000313" key="2">
    <source>
        <dbReference type="EMBL" id="EJW89856.1"/>
    </source>
</evidence>
<feature type="domain" description="CBS" evidence="1">
    <location>
        <begin position="34"/>
        <end position="82"/>
    </location>
</feature>
<name>J9F4N1_9ZZZZ</name>
<dbReference type="InterPro" id="IPR046342">
    <property type="entry name" value="CBS_dom_sf"/>
</dbReference>
<gene>
    <name evidence="2" type="ORF">EVA_22040</name>
</gene>
<reference evidence="2" key="1">
    <citation type="journal article" date="2012" name="PLoS ONE">
        <title>Gene sets for utilization of primary and secondary nutrition supplies in the distal gut of endangered iberian lynx.</title>
        <authorList>
            <person name="Alcaide M."/>
            <person name="Messina E."/>
            <person name="Richter M."/>
            <person name="Bargiela R."/>
            <person name="Peplies J."/>
            <person name="Huws S.A."/>
            <person name="Newbold C.J."/>
            <person name="Golyshin P.N."/>
            <person name="Simon M.A."/>
            <person name="Lopez G."/>
            <person name="Yakimov M.M."/>
            <person name="Ferrer M."/>
        </authorList>
    </citation>
    <scope>NUCLEOTIDE SEQUENCE</scope>
</reference>
<proteinExistence type="predicted"/>
<dbReference type="EMBL" id="AMCI01009216">
    <property type="protein sequence ID" value="EJW89856.1"/>
    <property type="molecule type" value="Genomic_DNA"/>
</dbReference>
<protein>
    <submittedName>
        <fullName evidence="2">Chloride transporter, ClC family</fullName>
    </submittedName>
</protein>
<dbReference type="Pfam" id="PF00571">
    <property type="entry name" value="CBS"/>
    <property type="match status" value="1"/>
</dbReference>
<comment type="caution">
    <text evidence="2">The sequence shown here is derived from an EMBL/GenBank/DDBJ whole genome shotgun (WGS) entry which is preliminary data.</text>
</comment>
<dbReference type="SUPFAM" id="SSF54631">
    <property type="entry name" value="CBS-domain pair"/>
    <property type="match status" value="1"/>
</dbReference>
<dbReference type="Gene3D" id="3.10.580.10">
    <property type="entry name" value="CBS-domain"/>
    <property type="match status" value="1"/>
</dbReference>
<dbReference type="AlphaFoldDB" id="J9F4N1"/>